<dbReference type="EMBL" id="BQXS01011375">
    <property type="protein sequence ID" value="GKT37066.1"/>
    <property type="molecule type" value="Genomic_DNA"/>
</dbReference>
<dbReference type="InterPro" id="IPR004843">
    <property type="entry name" value="Calcineurin-like_PHP"/>
</dbReference>
<dbReference type="Gene3D" id="3.60.21.10">
    <property type="match status" value="1"/>
</dbReference>
<gene>
    <name evidence="3" type="ORF">ADUPG1_009924</name>
</gene>
<dbReference type="Proteomes" id="UP001057375">
    <property type="component" value="Unassembled WGS sequence"/>
</dbReference>
<comment type="caution">
    <text evidence="3">The sequence shown here is derived from an EMBL/GenBank/DDBJ whole genome shotgun (WGS) entry which is preliminary data.</text>
</comment>
<reference evidence="3" key="1">
    <citation type="submission" date="2022-03" db="EMBL/GenBank/DDBJ databases">
        <title>Draft genome sequence of Aduncisulcus paluster, a free-living microaerophilic Fornicata.</title>
        <authorList>
            <person name="Yuyama I."/>
            <person name="Kume K."/>
            <person name="Tamura T."/>
            <person name="Inagaki Y."/>
            <person name="Hashimoto T."/>
        </authorList>
    </citation>
    <scope>NUCLEOTIDE SEQUENCE</scope>
    <source>
        <strain evidence="3">NY0171</strain>
    </source>
</reference>
<dbReference type="Pfam" id="PF00149">
    <property type="entry name" value="Metallophos"/>
    <property type="match status" value="1"/>
</dbReference>
<accession>A0ABQ5KYG5</accession>
<dbReference type="PANTHER" id="PTHR47474">
    <property type="entry name" value="TYROSINE-PROTEIN PHOSPHATASE RLPH2"/>
    <property type="match status" value="1"/>
</dbReference>
<dbReference type="InterPro" id="IPR029052">
    <property type="entry name" value="Metallo-depent_PP-like"/>
</dbReference>
<feature type="compositionally biased region" description="Basic and acidic residues" evidence="1">
    <location>
        <begin position="214"/>
        <end position="226"/>
    </location>
</feature>
<evidence type="ECO:0000313" key="3">
    <source>
        <dbReference type="EMBL" id="GKT37066.1"/>
    </source>
</evidence>
<proteinExistence type="predicted"/>
<feature type="region of interest" description="Disordered" evidence="1">
    <location>
        <begin position="193"/>
        <end position="236"/>
    </location>
</feature>
<organism evidence="3 4">
    <name type="scientific">Aduncisulcus paluster</name>
    <dbReference type="NCBI Taxonomy" id="2918883"/>
    <lineage>
        <taxon>Eukaryota</taxon>
        <taxon>Metamonada</taxon>
        <taxon>Carpediemonas-like organisms</taxon>
        <taxon>Aduncisulcus</taxon>
    </lineage>
</organism>
<protein>
    <recommendedName>
        <fullName evidence="2">Calcineurin-like phosphoesterase domain-containing protein</fullName>
    </recommendedName>
</protein>
<evidence type="ECO:0000313" key="4">
    <source>
        <dbReference type="Proteomes" id="UP001057375"/>
    </source>
</evidence>
<dbReference type="PANTHER" id="PTHR47474:SF1">
    <property type="entry name" value="TYROSINE-PROTEIN PHOSPHATASE RLPH2"/>
    <property type="match status" value="1"/>
</dbReference>
<sequence length="236" mass="27171">MEKRNWTETDKYVVCDRRDDCKDVFFIGDIHGELKKLHNAIESIRSHCSEQRVHWDSITIVFLGDYEDRGHTRDVIEYLINFQKSEPHQTHIHLLGNHTFMMANALGLISIPELFRNEENQMLPTVYHQSTPYKVAWDTTFRYPTEANLKKFISHLNGGKYLPHWIAGPYTTVGPPSSRIDSVRTSVDMMKVGEEDSLAEDGSKSDDTDPTDIDSDKRRSSDVSKDDEVEMIAVSH</sequence>
<dbReference type="SUPFAM" id="SSF56300">
    <property type="entry name" value="Metallo-dependent phosphatases"/>
    <property type="match status" value="1"/>
</dbReference>
<keyword evidence="4" id="KW-1185">Reference proteome</keyword>
<name>A0ABQ5KYG5_9EUKA</name>
<evidence type="ECO:0000259" key="2">
    <source>
        <dbReference type="Pfam" id="PF00149"/>
    </source>
</evidence>
<feature type="domain" description="Calcineurin-like phosphoesterase" evidence="2">
    <location>
        <begin position="24"/>
        <end position="147"/>
    </location>
</feature>
<evidence type="ECO:0000256" key="1">
    <source>
        <dbReference type="SAM" id="MobiDB-lite"/>
    </source>
</evidence>